<protein>
    <recommendedName>
        <fullName evidence="3">Transposable element Tcb2 transposase</fullName>
    </recommendedName>
</protein>
<dbReference type="PANTHER" id="PTHR47326:SF1">
    <property type="entry name" value="HTH PSQ-TYPE DOMAIN-CONTAINING PROTEIN"/>
    <property type="match status" value="1"/>
</dbReference>
<reference evidence="2" key="1">
    <citation type="submission" date="2021-01" db="EMBL/GenBank/DDBJ databases">
        <title>Caligus Genome Assembly.</title>
        <authorList>
            <person name="Gallardo-Escarate C."/>
        </authorList>
    </citation>
    <scope>NUCLEOTIDE SEQUENCE [LARGE SCALE GENOMIC DNA]</scope>
</reference>
<organism evidence="1 2">
    <name type="scientific">Caligus rogercresseyi</name>
    <name type="common">Sea louse</name>
    <dbReference type="NCBI Taxonomy" id="217165"/>
    <lineage>
        <taxon>Eukaryota</taxon>
        <taxon>Metazoa</taxon>
        <taxon>Ecdysozoa</taxon>
        <taxon>Arthropoda</taxon>
        <taxon>Crustacea</taxon>
        <taxon>Multicrustacea</taxon>
        <taxon>Hexanauplia</taxon>
        <taxon>Copepoda</taxon>
        <taxon>Siphonostomatoida</taxon>
        <taxon>Caligidae</taxon>
        <taxon>Caligus</taxon>
    </lineage>
</organism>
<proteinExistence type="predicted"/>
<feature type="non-terminal residue" evidence="1">
    <location>
        <position position="125"/>
    </location>
</feature>
<dbReference type="AlphaFoldDB" id="A0A7T8KDU8"/>
<dbReference type="EMBL" id="CP045893">
    <property type="protein sequence ID" value="QQP54087.1"/>
    <property type="molecule type" value="Genomic_DNA"/>
</dbReference>
<name>A0A7T8KDU8_CALRO</name>
<evidence type="ECO:0000313" key="1">
    <source>
        <dbReference type="EMBL" id="QQP54087.1"/>
    </source>
</evidence>
<feature type="non-terminal residue" evidence="1">
    <location>
        <position position="1"/>
    </location>
</feature>
<keyword evidence="2" id="KW-1185">Reference proteome</keyword>
<evidence type="ECO:0000313" key="2">
    <source>
        <dbReference type="Proteomes" id="UP000595437"/>
    </source>
</evidence>
<gene>
    <name evidence="1" type="ORF">FKW44_006795</name>
</gene>
<dbReference type="InterPro" id="IPR036397">
    <property type="entry name" value="RNaseH_sf"/>
</dbReference>
<accession>A0A7T8KDU8</accession>
<dbReference type="GO" id="GO:0003676">
    <property type="term" value="F:nucleic acid binding"/>
    <property type="evidence" value="ECO:0007669"/>
    <property type="project" value="InterPro"/>
</dbReference>
<dbReference type="Gene3D" id="3.30.420.10">
    <property type="entry name" value="Ribonuclease H-like superfamily/Ribonuclease H"/>
    <property type="match status" value="1"/>
</dbReference>
<evidence type="ECO:0008006" key="3">
    <source>
        <dbReference type="Google" id="ProtNLM"/>
    </source>
</evidence>
<dbReference type="OrthoDB" id="6722168at2759"/>
<sequence length="125" mass="13981">NNRGGQGGFQNQTSSPVMVLGVLGSDGNKMPPYFFKPKHKIGADVYYKILRYTVLPWLKATYPDNNYVWQQDGAPSHTSNKVQKFCEENMANFWPKDFWPPSSPDLNPLDFSGGASLSRGPMPPL</sequence>
<dbReference type="Proteomes" id="UP000595437">
    <property type="component" value="Chromosome 4"/>
</dbReference>
<dbReference type="PANTHER" id="PTHR47326">
    <property type="entry name" value="TRANSPOSABLE ELEMENT TC3 TRANSPOSASE-LIKE PROTEIN"/>
    <property type="match status" value="1"/>
</dbReference>